<dbReference type="SUPFAM" id="SSF54506">
    <property type="entry name" value="Diaminopimelate epimerase-like"/>
    <property type="match status" value="1"/>
</dbReference>
<accession>A0ABR0RG95</accession>
<comment type="caution">
    <text evidence="2">The sequence shown here is derived from an EMBL/GenBank/DDBJ whole genome shotgun (WGS) entry which is preliminary data.</text>
</comment>
<evidence type="ECO:0000313" key="2">
    <source>
        <dbReference type="EMBL" id="KAK5939640.1"/>
    </source>
</evidence>
<dbReference type="GeneID" id="90001468"/>
<organism evidence="2 3">
    <name type="scientific">Knufia obscura</name>
    <dbReference type="NCBI Taxonomy" id="1635080"/>
    <lineage>
        <taxon>Eukaryota</taxon>
        <taxon>Fungi</taxon>
        <taxon>Dikarya</taxon>
        <taxon>Ascomycota</taxon>
        <taxon>Pezizomycotina</taxon>
        <taxon>Eurotiomycetes</taxon>
        <taxon>Chaetothyriomycetidae</taxon>
        <taxon>Chaetothyriales</taxon>
        <taxon>Trichomeriaceae</taxon>
        <taxon>Knufia</taxon>
    </lineage>
</organism>
<feature type="region of interest" description="Disordered" evidence="1">
    <location>
        <begin position="279"/>
        <end position="314"/>
    </location>
</feature>
<evidence type="ECO:0000313" key="3">
    <source>
        <dbReference type="Proteomes" id="UP001334248"/>
    </source>
</evidence>
<keyword evidence="3" id="KW-1185">Reference proteome</keyword>
<dbReference type="EMBL" id="JAVHJV010000010">
    <property type="protein sequence ID" value="KAK5939640.1"/>
    <property type="molecule type" value="Genomic_DNA"/>
</dbReference>
<feature type="compositionally biased region" description="Basic and acidic residues" evidence="1">
    <location>
        <begin position="281"/>
        <end position="314"/>
    </location>
</feature>
<dbReference type="RefSeq" id="XP_064727730.1">
    <property type="nucleotide sequence ID" value="XM_064876423.1"/>
</dbReference>
<evidence type="ECO:0000256" key="1">
    <source>
        <dbReference type="SAM" id="MobiDB-lite"/>
    </source>
</evidence>
<dbReference type="PANTHER" id="PTHR13774">
    <property type="entry name" value="PHENAZINE BIOSYNTHESIS PROTEIN"/>
    <property type="match status" value="1"/>
</dbReference>
<name>A0ABR0RG95_9EURO</name>
<evidence type="ECO:0008006" key="4">
    <source>
        <dbReference type="Google" id="ProtNLM"/>
    </source>
</evidence>
<dbReference type="InterPro" id="IPR003719">
    <property type="entry name" value="Phenazine_PhzF-like"/>
</dbReference>
<proteinExistence type="predicted"/>
<dbReference type="PANTHER" id="PTHR13774:SF32">
    <property type="entry name" value="ANTISENSE-ENHANCING SEQUENCE 1"/>
    <property type="match status" value="1"/>
</dbReference>
<dbReference type="Proteomes" id="UP001334248">
    <property type="component" value="Unassembled WGS sequence"/>
</dbReference>
<sequence>MASGPHTFVICTVFSPERFKGNPLAIVSVRGNALTQQRKSLIAREFGYSETVFLHDAPGPGLPRRIDIFTEQGAEIPFAGHPVIGVTHYIFTRCERFVPPPNSGRGEYERQQAVLMTKAGPVPVFYNPFRMVAACAVPHNVHLHETRVTMDKVLNRQPQIQIVPTYDKIKDKTFPVVSGVKGMTFILIDLTDAPEILGSLQASEAPDYELDADWRLSFQGALYYTRQDSMHQEGEPTIHPIQARMISQGVEDPGTGSACCALACYLATDEMKNLSATATKGGEKGATDEDDLAKKTEEVKLEDTNKPETKEGGKEKFERHVYAIQQGVEMGRLCTIAVEVDLRAEKDGSKSIANVTLSGRANFFARGELEPHP</sequence>
<protein>
    <recommendedName>
        <fullName evidence="4">Phenazine biosynthesis protein</fullName>
    </recommendedName>
</protein>
<dbReference type="Pfam" id="PF02567">
    <property type="entry name" value="PhzC-PhzF"/>
    <property type="match status" value="1"/>
</dbReference>
<dbReference type="Gene3D" id="3.10.310.10">
    <property type="entry name" value="Diaminopimelate Epimerase, Chain A, domain 1"/>
    <property type="match status" value="2"/>
</dbReference>
<gene>
    <name evidence="2" type="ORF">PMZ80_008019</name>
</gene>
<reference evidence="2 3" key="1">
    <citation type="journal article" date="2023" name="Res Sq">
        <title>Genomic and morphological characterization of Knufia obscura isolated from the Mars 2020 spacecraft assembly facility.</title>
        <authorList>
            <person name="Chander A.M."/>
            <person name="Teixeira M.M."/>
            <person name="Singh N.K."/>
            <person name="Williams M.P."/>
            <person name="Parker C.W."/>
            <person name="Leo P."/>
            <person name="Stajich J.E."/>
            <person name="Torok T."/>
            <person name="Tighe S."/>
            <person name="Mason C.E."/>
            <person name="Venkateswaran K."/>
        </authorList>
    </citation>
    <scope>NUCLEOTIDE SEQUENCE [LARGE SCALE GENOMIC DNA]</scope>
    <source>
        <strain evidence="2 3">CCFEE 5817</strain>
    </source>
</reference>